<dbReference type="Gene3D" id="2.60.40.1220">
    <property type="match status" value="1"/>
</dbReference>
<feature type="transmembrane region" description="Helical" evidence="6">
    <location>
        <begin position="180"/>
        <end position="204"/>
    </location>
</feature>
<protein>
    <submittedName>
        <fullName evidence="9">Copper resistance protein CopC</fullName>
    </submittedName>
</protein>
<dbReference type="GO" id="GO:0005886">
    <property type="term" value="C:plasma membrane"/>
    <property type="evidence" value="ECO:0007669"/>
    <property type="project" value="TreeGrafter"/>
</dbReference>
<keyword evidence="6" id="KW-0812">Transmembrane</keyword>
<gene>
    <name evidence="9" type="ORF">FJ693_07380</name>
</gene>
<dbReference type="GO" id="GO:0042597">
    <property type="term" value="C:periplasmic space"/>
    <property type="evidence" value="ECO:0007669"/>
    <property type="project" value="InterPro"/>
</dbReference>
<dbReference type="Proteomes" id="UP000318693">
    <property type="component" value="Unassembled WGS sequence"/>
</dbReference>
<keyword evidence="6" id="KW-1133">Transmembrane helix</keyword>
<proteinExistence type="predicted"/>
<keyword evidence="6" id="KW-0472">Membrane</keyword>
<dbReference type="Pfam" id="PF04234">
    <property type="entry name" value="CopC"/>
    <property type="match status" value="1"/>
</dbReference>
<keyword evidence="10" id="KW-1185">Reference proteome</keyword>
<dbReference type="InterPro" id="IPR007348">
    <property type="entry name" value="CopC_dom"/>
</dbReference>
<comment type="caution">
    <text evidence="9">The sequence shown here is derived from an EMBL/GenBank/DDBJ whole genome shotgun (WGS) entry which is preliminary data.</text>
</comment>
<name>A0A552WT03_9MICO</name>
<evidence type="ECO:0000259" key="8">
    <source>
        <dbReference type="Pfam" id="PF04234"/>
    </source>
</evidence>
<accession>A0A552WT03</accession>
<dbReference type="GO" id="GO:0046688">
    <property type="term" value="P:response to copper ion"/>
    <property type="evidence" value="ECO:0007669"/>
    <property type="project" value="InterPro"/>
</dbReference>
<dbReference type="GO" id="GO:0005507">
    <property type="term" value="F:copper ion binding"/>
    <property type="evidence" value="ECO:0007669"/>
    <property type="project" value="InterPro"/>
</dbReference>
<evidence type="ECO:0000256" key="5">
    <source>
        <dbReference type="SAM" id="MobiDB-lite"/>
    </source>
</evidence>
<evidence type="ECO:0000256" key="1">
    <source>
        <dbReference type="ARBA" id="ARBA00004196"/>
    </source>
</evidence>
<evidence type="ECO:0000256" key="2">
    <source>
        <dbReference type="ARBA" id="ARBA00022723"/>
    </source>
</evidence>
<dbReference type="PANTHER" id="PTHR34820:SF4">
    <property type="entry name" value="INNER MEMBRANE PROTEIN YEBZ"/>
    <property type="match status" value="1"/>
</dbReference>
<dbReference type="PANTHER" id="PTHR34820">
    <property type="entry name" value="INNER MEMBRANE PROTEIN YEBZ"/>
    <property type="match status" value="1"/>
</dbReference>
<feature type="signal peptide" evidence="7">
    <location>
        <begin position="1"/>
        <end position="36"/>
    </location>
</feature>
<dbReference type="InterPro" id="IPR032694">
    <property type="entry name" value="CopC/D"/>
</dbReference>
<dbReference type="InterPro" id="IPR014756">
    <property type="entry name" value="Ig_E-set"/>
</dbReference>
<dbReference type="RefSeq" id="WP_143417883.1">
    <property type="nucleotide sequence ID" value="NZ_VJXR01000015.1"/>
</dbReference>
<reference evidence="9 10" key="1">
    <citation type="submission" date="2019-07" db="EMBL/GenBank/DDBJ databases">
        <title>Georgenia wutianyii sp. nov. and Georgenia *** sp. nov. isolated from plateau pika (Ochotona curzoniae) in the Qinghai-Tibet plateau of China.</title>
        <authorList>
            <person name="Tian Z."/>
        </authorList>
    </citation>
    <scope>NUCLEOTIDE SEQUENCE [LARGE SCALE GENOMIC DNA]</scope>
    <source>
        <strain evidence="9 10">Z446</strain>
    </source>
</reference>
<dbReference type="AlphaFoldDB" id="A0A552WT03"/>
<feature type="region of interest" description="Disordered" evidence="5">
    <location>
        <begin position="138"/>
        <end position="174"/>
    </location>
</feature>
<sequence>MSTRLVRTVPSFPALLAALLTALVLLGVAAAPAAQAHDALTGSSPASGETLDVAPREVALTFNNDLLDATQAIVVADAGGQTVAEGSPTIEGGTATFALPALAGGDYTVTWSVVSSDGHRIDGEYGFTVTAAAAEATTTTEATAPAEQTAVPETVSGQDDATAGAATEEPSDNTDGGQFLPLWLVLLLSVGALGGVVAVAVRYWRSNDR</sequence>
<comment type="subcellular location">
    <subcellularLocation>
        <location evidence="1">Cell envelope</location>
    </subcellularLocation>
</comment>
<keyword evidence="4" id="KW-0186">Copper</keyword>
<evidence type="ECO:0000256" key="4">
    <source>
        <dbReference type="ARBA" id="ARBA00023008"/>
    </source>
</evidence>
<dbReference type="SUPFAM" id="SSF81296">
    <property type="entry name" value="E set domains"/>
    <property type="match status" value="1"/>
</dbReference>
<evidence type="ECO:0000256" key="6">
    <source>
        <dbReference type="SAM" id="Phobius"/>
    </source>
</evidence>
<dbReference type="GO" id="GO:0006825">
    <property type="term" value="P:copper ion transport"/>
    <property type="evidence" value="ECO:0007669"/>
    <property type="project" value="InterPro"/>
</dbReference>
<organism evidence="9 10">
    <name type="scientific">Georgenia yuyongxinii</name>
    <dbReference type="NCBI Taxonomy" id="2589797"/>
    <lineage>
        <taxon>Bacteria</taxon>
        <taxon>Bacillati</taxon>
        <taxon>Actinomycetota</taxon>
        <taxon>Actinomycetes</taxon>
        <taxon>Micrococcales</taxon>
        <taxon>Bogoriellaceae</taxon>
        <taxon>Georgenia</taxon>
    </lineage>
</organism>
<feature type="chain" id="PRO_5022094737" evidence="7">
    <location>
        <begin position="37"/>
        <end position="209"/>
    </location>
</feature>
<feature type="compositionally biased region" description="Low complexity" evidence="5">
    <location>
        <begin position="138"/>
        <end position="154"/>
    </location>
</feature>
<keyword evidence="3 7" id="KW-0732">Signal</keyword>
<evidence type="ECO:0000256" key="7">
    <source>
        <dbReference type="SAM" id="SignalP"/>
    </source>
</evidence>
<dbReference type="GO" id="GO:0030313">
    <property type="term" value="C:cell envelope"/>
    <property type="evidence" value="ECO:0007669"/>
    <property type="project" value="UniProtKB-SubCell"/>
</dbReference>
<keyword evidence="2" id="KW-0479">Metal-binding</keyword>
<feature type="domain" description="CopC" evidence="8">
    <location>
        <begin position="37"/>
        <end position="129"/>
    </location>
</feature>
<dbReference type="InterPro" id="IPR014755">
    <property type="entry name" value="Cu-Rt/internalin_Ig-like"/>
</dbReference>
<evidence type="ECO:0000313" key="9">
    <source>
        <dbReference type="EMBL" id="TRW45971.1"/>
    </source>
</evidence>
<evidence type="ECO:0000256" key="3">
    <source>
        <dbReference type="ARBA" id="ARBA00022729"/>
    </source>
</evidence>
<evidence type="ECO:0000313" key="10">
    <source>
        <dbReference type="Proteomes" id="UP000318693"/>
    </source>
</evidence>
<dbReference type="EMBL" id="VJXR01000015">
    <property type="protein sequence ID" value="TRW45971.1"/>
    <property type="molecule type" value="Genomic_DNA"/>
</dbReference>